<dbReference type="NCBIfam" id="TIGR00277">
    <property type="entry name" value="HDIG"/>
    <property type="match status" value="1"/>
</dbReference>
<evidence type="ECO:0000313" key="3">
    <source>
        <dbReference type="Proteomes" id="UP001320170"/>
    </source>
</evidence>
<dbReference type="InterPro" id="IPR003607">
    <property type="entry name" value="HD/PDEase_dom"/>
</dbReference>
<name>A0ABS8X2M5_9GAMM</name>
<dbReference type="Gene3D" id="1.10.3210.10">
    <property type="entry name" value="Hypothetical protein af1432"/>
    <property type="match status" value="1"/>
</dbReference>
<feature type="domain" description="HD" evidence="1">
    <location>
        <begin position="31"/>
        <end position="108"/>
    </location>
</feature>
<comment type="caution">
    <text evidence="2">The sequence shown here is derived from an EMBL/GenBank/DDBJ whole genome shotgun (WGS) entry which is preliminary data.</text>
</comment>
<gene>
    <name evidence="2" type="ORF">LXO92_06465</name>
</gene>
<dbReference type="PANTHER" id="PTHR40202:SF1">
    <property type="entry name" value="HD DOMAIN-CONTAINING PROTEIN"/>
    <property type="match status" value="1"/>
</dbReference>
<keyword evidence="3" id="KW-1185">Reference proteome</keyword>
<dbReference type="CDD" id="cd00077">
    <property type="entry name" value="HDc"/>
    <property type="match status" value="1"/>
</dbReference>
<reference evidence="2 3" key="1">
    <citation type="journal article" date="2024" name="Pathogens">
        <title>Characterization of a Novel Species of Legionella Isolated from a Healthcare Facility: Legionella resiliens sp. nov.</title>
        <authorList>
            <person name="Cristino S."/>
            <person name="Pascale M.R."/>
            <person name="Marino F."/>
            <person name="Derelitto C."/>
            <person name="Salaris S."/>
            <person name="Orsini M."/>
            <person name="Squarzoni S."/>
            <person name="Grottola A."/>
            <person name="Girolamini L."/>
        </authorList>
    </citation>
    <scope>NUCLEOTIDE SEQUENCE [LARGE SCALE GENOMIC DNA]</scope>
    <source>
        <strain evidence="2 3">8cVS16</strain>
    </source>
</reference>
<accession>A0ABS8X2M5</accession>
<dbReference type="Pfam" id="PF01966">
    <property type="entry name" value="HD"/>
    <property type="match status" value="1"/>
</dbReference>
<dbReference type="PANTHER" id="PTHR40202">
    <property type="match status" value="1"/>
</dbReference>
<proteinExistence type="predicted"/>
<organism evidence="2 3">
    <name type="scientific">Legionella resiliens</name>
    <dbReference type="NCBI Taxonomy" id="2905958"/>
    <lineage>
        <taxon>Bacteria</taxon>
        <taxon>Pseudomonadati</taxon>
        <taxon>Pseudomonadota</taxon>
        <taxon>Gammaproteobacteria</taxon>
        <taxon>Legionellales</taxon>
        <taxon>Legionellaceae</taxon>
        <taxon>Legionella</taxon>
    </lineage>
</organism>
<protein>
    <submittedName>
        <fullName evidence="2">HD domain-containing protein</fullName>
    </submittedName>
</protein>
<dbReference type="EMBL" id="JAJTND010000004">
    <property type="protein sequence ID" value="MCE3532014.1"/>
    <property type="molecule type" value="Genomic_DNA"/>
</dbReference>
<dbReference type="RefSeq" id="WP_232890638.1">
    <property type="nucleotide sequence ID" value="NZ_JAJSPM010000005.1"/>
</dbReference>
<dbReference type="InterPro" id="IPR052567">
    <property type="entry name" value="OP_Dioxygenase"/>
</dbReference>
<dbReference type="InterPro" id="IPR006674">
    <property type="entry name" value="HD_domain"/>
</dbReference>
<sequence length="224" mass="25641">MNHIDQKIDRVFQYLCFSKDMDYIGESVSQLEHALQCAYFAEQAGHGQEVILACLLHDIGHFASDTKQNKMADLGVVHHEWIGAQLAYSSGFSAKVALLIGNHVNAKRYLAGKKKDYFERLSEASKKTLLFQGGVMSDEEMRHFEANTHFKDILRVRVNDEKAKEIGLEVPDLVYYRPYLYKHFEETVGCPVNMVLPDYVDNVWVEQFKASLENECNKNLSGEK</sequence>
<dbReference type="SUPFAM" id="SSF109604">
    <property type="entry name" value="HD-domain/PDEase-like"/>
    <property type="match status" value="1"/>
</dbReference>
<dbReference type="InterPro" id="IPR006675">
    <property type="entry name" value="HDIG_dom"/>
</dbReference>
<evidence type="ECO:0000313" key="2">
    <source>
        <dbReference type="EMBL" id="MCE3532014.1"/>
    </source>
</evidence>
<evidence type="ECO:0000259" key="1">
    <source>
        <dbReference type="Pfam" id="PF01966"/>
    </source>
</evidence>
<dbReference type="Proteomes" id="UP001320170">
    <property type="component" value="Unassembled WGS sequence"/>
</dbReference>